<protein>
    <recommendedName>
        <fullName evidence="4">Cathepsin propeptide inhibitor domain-containing protein</fullName>
    </recommendedName>
</protein>
<evidence type="ECO:0000313" key="3">
    <source>
        <dbReference type="Proteomes" id="UP000054097"/>
    </source>
</evidence>
<dbReference type="Proteomes" id="UP000054097">
    <property type="component" value="Unassembled WGS sequence"/>
</dbReference>
<sequence>MRVSFLILSVVAVVPALAAPIDPIHYEELEARWNPFKKINLKKAFSTASNIYREASKVYNTAAPIAKKFGVIKREEMEDELYRREWDDAEFDKREFEDLEALD</sequence>
<evidence type="ECO:0000256" key="1">
    <source>
        <dbReference type="SAM" id="SignalP"/>
    </source>
</evidence>
<name>A0A0C3BCN4_SERVB</name>
<accession>A0A0C3BCN4</accession>
<feature type="chain" id="PRO_5002175643" description="Cathepsin propeptide inhibitor domain-containing protein" evidence="1">
    <location>
        <begin position="19"/>
        <end position="103"/>
    </location>
</feature>
<feature type="signal peptide" evidence="1">
    <location>
        <begin position="1"/>
        <end position="18"/>
    </location>
</feature>
<keyword evidence="1" id="KW-0732">Signal</keyword>
<dbReference type="HOGENOM" id="CLU_2265373_0_0_1"/>
<dbReference type="AlphaFoldDB" id="A0A0C3BCN4"/>
<evidence type="ECO:0008006" key="4">
    <source>
        <dbReference type="Google" id="ProtNLM"/>
    </source>
</evidence>
<dbReference type="EMBL" id="KN824289">
    <property type="protein sequence ID" value="KIM29176.1"/>
    <property type="molecule type" value="Genomic_DNA"/>
</dbReference>
<gene>
    <name evidence="2" type="ORF">M408DRAFT_328875</name>
</gene>
<organism evidence="2 3">
    <name type="scientific">Serendipita vermifera MAFF 305830</name>
    <dbReference type="NCBI Taxonomy" id="933852"/>
    <lineage>
        <taxon>Eukaryota</taxon>
        <taxon>Fungi</taxon>
        <taxon>Dikarya</taxon>
        <taxon>Basidiomycota</taxon>
        <taxon>Agaricomycotina</taxon>
        <taxon>Agaricomycetes</taxon>
        <taxon>Sebacinales</taxon>
        <taxon>Serendipitaceae</taxon>
        <taxon>Serendipita</taxon>
    </lineage>
</organism>
<proteinExistence type="predicted"/>
<evidence type="ECO:0000313" key="2">
    <source>
        <dbReference type="EMBL" id="KIM29176.1"/>
    </source>
</evidence>
<reference evidence="3" key="2">
    <citation type="submission" date="2015-01" db="EMBL/GenBank/DDBJ databases">
        <title>Evolutionary Origins and Diversification of the Mycorrhizal Mutualists.</title>
        <authorList>
            <consortium name="DOE Joint Genome Institute"/>
            <consortium name="Mycorrhizal Genomics Consortium"/>
            <person name="Kohler A."/>
            <person name="Kuo A."/>
            <person name="Nagy L.G."/>
            <person name="Floudas D."/>
            <person name="Copeland A."/>
            <person name="Barry K.W."/>
            <person name="Cichocki N."/>
            <person name="Veneault-Fourrey C."/>
            <person name="LaButti K."/>
            <person name="Lindquist E.A."/>
            <person name="Lipzen A."/>
            <person name="Lundell T."/>
            <person name="Morin E."/>
            <person name="Murat C."/>
            <person name="Riley R."/>
            <person name="Ohm R."/>
            <person name="Sun H."/>
            <person name="Tunlid A."/>
            <person name="Henrissat B."/>
            <person name="Grigoriev I.V."/>
            <person name="Hibbett D.S."/>
            <person name="Martin F."/>
        </authorList>
    </citation>
    <scope>NUCLEOTIDE SEQUENCE [LARGE SCALE GENOMIC DNA]</scope>
    <source>
        <strain evidence="3">MAFF 305830</strain>
    </source>
</reference>
<reference evidence="2 3" key="1">
    <citation type="submission" date="2014-04" db="EMBL/GenBank/DDBJ databases">
        <authorList>
            <consortium name="DOE Joint Genome Institute"/>
            <person name="Kuo A."/>
            <person name="Zuccaro A."/>
            <person name="Kohler A."/>
            <person name="Nagy L.G."/>
            <person name="Floudas D."/>
            <person name="Copeland A."/>
            <person name="Barry K.W."/>
            <person name="Cichocki N."/>
            <person name="Veneault-Fourrey C."/>
            <person name="LaButti K."/>
            <person name="Lindquist E.A."/>
            <person name="Lipzen A."/>
            <person name="Lundell T."/>
            <person name="Morin E."/>
            <person name="Murat C."/>
            <person name="Sun H."/>
            <person name="Tunlid A."/>
            <person name="Henrissat B."/>
            <person name="Grigoriev I.V."/>
            <person name="Hibbett D.S."/>
            <person name="Martin F."/>
            <person name="Nordberg H.P."/>
            <person name="Cantor M.N."/>
            <person name="Hua S.X."/>
        </authorList>
    </citation>
    <scope>NUCLEOTIDE SEQUENCE [LARGE SCALE GENOMIC DNA]</scope>
    <source>
        <strain evidence="2 3">MAFF 305830</strain>
    </source>
</reference>
<keyword evidence="3" id="KW-1185">Reference proteome</keyword>